<name>A0A6N8JJY7_9ACTN</name>
<accession>A0A6N8JJY7</accession>
<proteinExistence type="predicted"/>
<reference evidence="1 2" key="1">
    <citation type="submission" date="2019-12" db="EMBL/GenBank/DDBJ databases">
        <title>Microbes associate with the intestines of laboratory mice.</title>
        <authorList>
            <person name="Navarre W."/>
            <person name="Wong E."/>
        </authorList>
    </citation>
    <scope>NUCLEOTIDE SEQUENCE [LARGE SCALE GENOMIC DNA]</scope>
    <source>
        <strain evidence="1 2">NM66_B29</strain>
    </source>
</reference>
<gene>
    <name evidence="1" type="ORF">GKZ27_01760</name>
</gene>
<keyword evidence="2" id="KW-1185">Reference proteome</keyword>
<protein>
    <submittedName>
        <fullName evidence="1">Uncharacterized protein</fullName>
    </submittedName>
</protein>
<evidence type="ECO:0000313" key="1">
    <source>
        <dbReference type="EMBL" id="MVX60201.1"/>
    </source>
</evidence>
<dbReference type="RefSeq" id="WP_160344606.1">
    <property type="nucleotide sequence ID" value="NZ_WSRR01000002.1"/>
</dbReference>
<comment type="caution">
    <text evidence="1">The sequence shown here is derived from an EMBL/GenBank/DDBJ whole genome shotgun (WGS) entry which is preliminary data.</text>
</comment>
<dbReference type="AlphaFoldDB" id="A0A6N8JJY7"/>
<dbReference type="EMBL" id="WSRR01000002">
    <property type="protein sequence ID" value="MVX60201.1"/>
    <property type="molecule type" value="Genomic_DNA"/>
</dbReference>
<dbReference type="Proteomes" id="UP000463388">
    <property type="component" value="Unassembled WGS sequence"/>
</dbReference>
<evidence type="ECO:0000313" key="2">
    <source>
        <dbReference type="Proteomes" id="UP000463388"/>
    </source>
</evidence>
<dbReference type="OrthoDB" id="2020141at2"/>
<sequence length="61" mass="6586">MLPDEGPSALADIAQRMGVQSNYASKYKKSLIEAGVVGDVGQGHYTVELPGFKEYVREALT</sequence>
<organism evidence="1 2">
    <name type="scientific">Adlercreutzia mucosicola</name>
    <dbReference type="NCBI Taxonomy" id="580026"/>
    <lineage>
        <taxon>Bacteria</taxon>
        <taxon>Bacillati</taxon>
        <taxon>Actinomycetota</taxon>
        <taxon>Coriobacteriia</taxon>
        <taxon>Eggerthellales</taxon>
        <taxon>Eggerthellaceae</taxon>
        <taxon>Adlercreutzia</taxon>
    </lineage>
</organism>